<gene>
    <name evidence="2" type="ORF">NEOLEDRAFT_1239734</name>
</gene>
<feature type="compositionally biased region" description="Basic and acidic residues" evidence="1">
    <location>
        <begin position="97"/>
        <end position="110"/>
    </location>
</feature>
<feature type="compositionally biased region" description="Basic and acidic residues" evidence="1">
    <location>
        <begin position="352"/>
        <end position="363"/>
    </location>
</feature>
<name>A0A165UCJ9_9AGAM</name>
<dbReference type="AlphaFoldDB" id="A0A165UCJ9"/>
<reference evidence="2 3" key="1">
    <citation type="journal article" date="2016" name="Mol. Biol. Evol.">
        <title>Comparative Genomics of Early-Diverging Mushroom-Forming Fungi Provides Insights into the Origins of Lignocellulose Decay Capabilities.</title>
        <authorList>
            <person name="Nagy L.G."/>
            <person name="Riley R."/>
            <person name="Tritt A."/>
            <person name="Adam C."/>
            <person name="Daum C."/>
            <person name="Floudas D."/>
            <person name="Sun H."/>
            <person name="Yadav J.S."/>
            <person name="Pangilinan J."/>
            <person name="Larsson K.H."/>
            <person name="Matsuura K."/>
            <person name="Barry K."/>
            <person name="Labutti K."/>
            <person name="Kuo R."/>
            <person name="Ohm R.A."/>
            <person name="Bhattacharya S.S."/>
            <person name="Shirouzu T."/>
            <person name="Yoshinaga Y."/>
            <person name="Martin F.M."/>
            <person name="Grigoriev I.V."/>
            <person name="Hibbett D.S."/>
        </authorList>
    </citation>
    <scope>NUCLEOTIDE SEQUENCE [LARGE SCALE GENOMIC DNA]</scope>
    <source>
        <strain evidence="2 3">HHB14362 ss-1</strain>
    </source>
</reference>
<dbReference type="Proteomes" id="UP000076761">
    <property type="component" value="Unassembled WGS sequence"/>
</dbReference>
<feature type="region of interest" description="Disordered" evidence="1">
    <location>
        <begin position="158"/>
        <end position="191"/>
    </location>
</feature>
<dbReference type="EMBL" id="KV425559">
    <property type="protein sequence ID" value="KZT27955.1"/>
    <property type="molecule type" value="Genomic_DNA"/>
</dbReference>
<feature type="compositionally biased region" description="Basic residues" evidence="1">
    <location>
        <begin position="231"/>
        <end position="241"/>
    </location>
</feature>
<feature type="compositionally biased region" description="Basic and acidic residues" evidence="1">
    <location>
        <begin position="317"/>
        <end position="332"/>
    </location>
</feature>
<proteinExistence type="predicted"/>
<keyword evidence="3" id="KW-1185">Reference proteome</keyword>
<sequence length="382" mass="41648">MATINEPWGVENPSDDQFPESYARTRMPEELPPQRHVQPNAQVAQSNARDTVSVRNVFKAQKAVLPSDCVAGSSGHRAQDHRSDVSPGLEYRTKKRKIDEMKAPLEDSRPITRVAKKRRNGPRLTRKKQHRAAQKAVNVTADLVAVDDDDDKTVDLVTEEPATPSRPEMEAVKPSRLPTQKNAAAEAAFPAVQDGSPAHALKVDRPSVAAASGSSTAVSVSGTETTAVASKSRRARRRLAGKVHNAQSTTEWVHELKAPLALETIEEVPEFAEPERSKKGKRTPNVKNKDATKASAEGSACTKEDLDADPPTRRAVKAAEAEIAKSEEEKEIPPAVKPALERSQRTRQRSRKAIEAAESAAHEAKRRSGRKKTTTTADESSK</sequence>
<feature type="region of interest" description="Disordered" evidence="1">
    <location>
        <begin position="204"/>
        <end position="249"/>
    </location>
</feature>
<feature type="compositionally biased region" description="Polar residues" evidence="1">
    <location>
        <begin position="37"/>
        <end position="49"/>
    </location>
</feature>
<feature type="compositionally biased region" description="Basic residues" evidence="1">
    <location>
        <begin position="364"/>
        <end position="373"/>
    </location>
</feature>
<organism evidence="2 3">
    <name type="scientific">Neolentinus lepideus HHB14362 ss-1</name>
    <dbReference type="NCBI Taxonomy" id="1314782"/>
    <lineage>
        <taxon>Eukaryota</taxon>
        <taxon>Fungi</taxon>
        <taxon>Dikarya</taxon>
        <taxon>Basidiomycota</taxon>
        <taxon>Agaricomycotina</taxon>
        <taxon>Agaricomycetes</taxon>
        <taxon>Gloeophyllales</taxon>
        <taxon>Gloeophyllaceae</taxon>
        <taxon>Neolentinus</taxon>
    </lineage>
</organism>
<feature type="region of interest" description="Disordered" evidence="1">
    <location>
        <begin position="69"/>
        <end position="136"/>
    </location>
</feature>
<dbReference type="InParanoid" id="A0A165UCJ9"/>
<evidence type="ECO:0000313" key="2">
    <source>
        <dbReference type="EMBL" id="KZT27955.1"/>
    </source>
</evidence>
<feature type="region of interest" description="Disordered" evidence="1">
    <location>
        <begin position="267"/>
        <end position="382"/>
    </location>
</feature>
<evidence type="ECO:0000313" key="3">
    <source>
        <dbReference type="Proteomes" id="UP000076761"/>
    </source>
</evidence>
<feature type="compositionally biased region" description="Basic residues" evidence="1">
    <location>
        <begin position="114"/>
        <end position="133"/>
    </location>
</feature>
<feature type="region of interest" description="Disordered" evidence="1">
    <location>
        <begin position="1"/>
        <end position="49"/>
    </location>
</feature>
<accession>A0A165UCJ9</accession>
<evidence type="ECO:0000256" key="1">
    <source>
        <dbReference type="SAM" id="MobiDB-lite"/>
    </source>
</evidence>
<feature type="compositionally biased region" description="Low complexity" evidence="1">
    <location>
        <begin position="207"/>
        <end position="230"/>
    </location>
</feature>
<protein>
    <submittedName>
        <fullName evidence="2">Uncharacterized protein</fullName>
    </submittedName>
</protein>